<dbReference type="AlphaFoldDB" id="A0A9W9CSB5"/>
<proteinExistence type="predicted"/>
<feature type="region of interest" description="Disordered" evidence="2">
    <location>
        <begin position="1"/>
        <end position="149"/>
    </location>
</feature>
<dbReference type="OrthoDB" id="3800150at2759"/>
<feature type="compositionally biased region" description="Acidic residues" evidence="2">
    <location>
        <begin position="563"/>
        <end position="592"/>
    </location>
</feature>
<feature type="compositionally biased region" description="Basic and acidic residues" evidence="2">
    <location>
        <begin position="85"/>
        <end position="122"/>
    </location>
</feature>
<protein>
    <submittedName>
        <fullName evidence="3">Uncharacterized protein</fullName>
    </submittedName>
</protein>
<gene>
    <name evidence="3" type="ORF">N0V83_000793</name>
</gene>
<feature type="coiled-coil region" evidence="1">
    <location>
        <begin position="592"/>
        <end position="619"/>
    </location>
</feature>
<comment type="caution">
    <text evidence="3">The sequence shown here is derived from an EMBL/GenBank/DDBJ whole genome shotgun (WGS) entry which is preliminary data.</text>
</comment>
<dbReference type="Proteomes" id="UP001140560">
    <property type="component" value="Unassembled WGS sequence"/>
</dbReference>
<feature type="compositionally biased region" description="Pro residues" evidence="2">
    <location>
        <begin position="518"/>
        <end position="529"/>
    </location>
</feature>
<feature type="compositionally biased region" description="Low complexity" evidence="2">
    <location>
        <begin position="34"/>
        <end position="43"/>
    </location>
</feature>
<evidence type="ECO:0000256" key="2">
    <source>
        <dbReference type="SAM" id="MobiDB-lite"/>
    </source>
</evidence>
<evidence type="ECO:0000313" key="4">
    <source>
        <dbReference type="Proteomes" id="UP001140560"/>
    </source>
</evidence>
<keyword evidence="1" id="KW-0175">Coiled coil</keyword>
<feature type="compositionally biased region" description="Acidic residues" evidence="2">
    <location>
        <begin position="305"/>
        <end position="340"/>
    </location>
</feature>
<organism evidence="3 4">
    <name type="scientific">Neocucurbitaria cava</name>
    <dbReference type="NCBI Taxonomy" id="798079"/>
    <lineage>
        <taxon>Eukaryota</taxon>
        <taxon>Fungi</taxon>
        <taxon>Dikarya</taxon>
        <taxon>Ascomycota</taxon>
        <taxon>Pezizomycotina</taxon>
        <taxon>Dothideomycetes</taxon>
        <taxon>Pleosporomycetidae</taxon>
        <taxon>Pleosporales</taxon>
        <taxon>Pleosporineae</taxon>
        <taxon>Cucurbitariaceae</taxon>
        <taxon>Neocucurbitaria</taxon>
    </lineage>
</organism>
<feature type="region of interest" description="Disordered" evidence="2">
    <location>
        <begin position="297"/>
        <end position="429"/>
    </location>
</feature>
<evidence type="ECO:0000313" key="3">
    <source>
        <dbReference type="EMBL" id="KAJ4377963.1"/>
    </source>
</evidence>
<keyword evidence="4" id="KW-1185">Reference proteome</keyword>
<evidence type="ECO:0000256" key="1">
    <source>
        <dbReference type="SAM" id="Coils"/>
    </source>
</evidence>
<reference evidence="3" key="1">
    <citation type="submission" date="2022-10" db="EMBL/GenBank/DDBJ databases">
        <title>Tapping the CABI collections for fungal endophytes: first genome assemblies for Collariella, Neodidymelliopsis, Ascochyta clinopodiicola, Didymella pomorum, Didymosphaeria variabile, Neocosmospora piperis and Neocucurbitaria cava.</title>
        <authorList>
            <person name="Hill R."/>
        </authorList>
    </citation>
    <scope>NUCLEOTIDE SEQUENCE</scope>
    <source>
        <strain evidence="3">IMI 356814</strain>
    </source>
</reference>
<name>A0A9W9CSB5_9PLEO</name>
<feature type="region of interest" description="Disordered" evidence="2">
    <location>
        <begin position="465"/>
        <end position="592"/>
    </location>
</feature>
<accession>A0A9W9CSB5</accession>
<sequence>MEELERLSSPDFTTADSPEAASLLQSSQEDDSQQSEMSCDQSSPVEERLTTKDEGDEPVTTAQSKDNQIRLESSDDDVPIMARRQLRETAKKRTDENAQRERRPVRDAGRQSGDHESNDRPRSYPVSRPTHTIAGKPRKKSGPRAWAPKPIKKNDMVAKKAVIREIESHWGKGFITSFIPKVHRPLVKRGTLGKRSHYRQHETDPKKWLPSILKAILMIAKLTTDKKWLKDAMNEVVRYRIKHTGNRKPQLVTTDFDVIEDMLVKDWPVGYSFKIRYKHLLVNRKDQEKDTDEDIDHILHSGSDQGEDSGGEVDEEDVDDDMGDHEEDDEDEDEDDDDMDQGQGGFSGRYLQSSGYTKGSPYSPPTLPRQQAKQPKPSKPGSTKAAHPRQPLPPGPQQQQNMYGYGGQMPGYPPMTDPWGRPIHFPGGGPEGYNAYGGYVPYGGHTGYGGYGPPPHQQYPIKQERQSAIPPPPHGPYQSRHAMTPALSIEDSDYRGGGRSGNNRSRRTRDGGYEQNIPMPPPMGPPGMPGYPNMGSYEQRGPRPRIKRESPPSAAGDEHGGVVEEDFDGGPENDAYTQDEADDDDDDDDSAAIDAEVEAAELELRLARLRARQAAMKKSK</sequence>
<dbReference type="EMBL" id="JAPEUY010000001">
    <property type="protein sequence ID" value="KAJ4377963.1"/>
    <property type="molecule type" value="Genomic_DNA"/>
</dbReference>